<keyword evidence="1" id="KW-0472">Membrane</keyword>
<evidence type="ECO:0000313" key="3">
    <source>
        <dbReference type="Proteomes" id="UP000035352"/>
    </source>
</evidence>
<proteinExistence type="predicted"/>
<sequence>MHLDWFQPARLAARLSHGGVPNREVAYLMLASLLFSSVIFYGAFTWANPPWTWLSLYEFVVVVAITVVGMGKCYEAAGADANPRFAADFSCLTFPVWLWTTVLIWSVYWGGVFAFRSGVFAAYRFDQMGLAKNLALIGGSFGWLWTFLALVFSQVVFFAWMARVLRVAAKKVEA</sequence>
<dbReference type="EMBL" id="CP011371">
    <property type="protein sequence ID" value="AKJ27319.1"/>
    <property type="molecule type" value="Genomic_DNA"/>
</dbReference>
<dbReference type="STRING" id="413882.AAW51_0628"/>
<evidence type="ECO:0000256" key="1">
    <source>
        <dbReference type="SAM" id="Phobius"/>
    </source>
</evidence>
<dbReference type="RefSeq" id="WP_047193448.1">
    <property type="nucleotide sequence ID" value="NZ_CP011371.1"/>
</dbReference>
<keyword evidence="1" id="KW-0812">Transmembrane</keyword>
<gene>
    <name evidence="2" type="ORF">AAW51_0628</name>
</gene>
<dbReference type="Proteomes" id="UP000035352">
    <property type="component" value="Chromosome"/>
</dbReference>
<dbReference type="KEGG" id="pbh:AAW51_0628"/>
<feature type="transmembrane region" description="Helical" evidence="1">
    <location>
        <begin position="92"/>
        <end position="115"/>
    </location>
</feature>
<organism evidence="2 3">
    <name type="scientific">Caldimonas brevitalea</name>
    <dbReference type="NCBI Taxonomy" id="413882"/>
    <lineage>
        <taxon>Bacteria</taxon>
        <taxon>Pseudomonadati</taxon>
        <taxon>Pseudomonadota</taxon>
        <taxon>Betaproteobacteria</taxon>
        <taxon>Burkholderiales</taxon>
        <taxon>Sphaerotilaceae</taxon>
        <taxon>Caldimonas</taxon>
    </lineage>
</organism>
<reference evidence="2 3" key="1">
    <citation type="submission" date="2015-05" db="EMBL/GenBank/DDBJ databases">
        <authorList>
            <person name="Tang B."/>
            <person name="Yu Y."/>
        </authorList>
    </citation>
    <scope>NUCLEOTIDE SEQUENCE [LARGE SCALE GENOMIC DNA]</scope>
    <source>
        <strain evidence="2 3">DSM 7029</strain>
    </source>
</reference>
<feature type="transmembrane region" description="Helical" evidence="1">
    <location>
        <begin position="50"/>
        <end position="71"/>
    </location>
</feature>
<keyword evidence="1" id="KW-1133">Transmembrane helix</keyword>
<evidence type="ECO:0000313" key="2">
    <source>
        <dbReference type="EMBL" id="AKJ27319.1"/>
    </source>
</evidence>
<feature type="transmembrane region" description="Helical" evidence="1">
    <location>
        <begin position="25"/>
        <end position="44"/>
    </location>
</feature>
<protein>
    <submittedName>
        <fullName evidence="2">Uncharacterized protein</fullName>
    </submittedName>
</protein>
<dbReference type="AlphaFoldDB" id="A0A0G3BD69"/>
<dbReference type="OrthoDB" id="9833182at2"/>
<name>A0A0G3BD69_9BURK</name>
<feature type="transmembrane region" description="Helical" evidence="1">
    <location>
        <begin position="135"/>
        <end position="161"/>
    </location>
</feature>
<keyword evidence="3" id="KW-1185">Reference proteome</keyword>
<accession>A0A0G3BD69</accession>